<organism evidence="6 7">
    <name type="scientific">Geodermatophilus ruber</name>
    <dbReference type="NCBI Taxonomy" id="504800"/>
    <lineage>
        <taxon>Bacteria</taxon>
        <taxon>Bacillati</taxon>
        <taxon>Actinomycetota</taxon>
        <taxon>Actinomycetes</taxon>
        <taxon>Geodermatophilales</taxon>
        <taxon>Geodermatophilaceae</taxon>
        <taxon>Geodermatophilus</taxon>
    </lineage>
</organism>
<dbReference type="InParanoid" id="A0A1I4G1D1"/>
<keyword evidence="3" id="KW-0547">Nucleotide-binding</keyword>
<dbReference type="PANTHER" id="PTHR43790">
    <property type="entry name" value="CARBOHYDRATE TRANSPORT ATP-BINDING PROTEIN MG119-RELATED"/>
    <property type="match status" value="1"/>
</dbReference>
<dbReference type="InterPro" id="IPR003439">
    <property type="entry name" value="ABC_transporter-like_ATP-bd"/>
</dbReference>
<dbReference type="AlphaFoldDB" id="A0A1I4G1D1"/>
<evidence type="ECO:0000256" key="4">
    <source>
        <dbReference type="ARBA" id="ARBA00022840"/>
    </source>
</evidence>
<protein>
    <submittedName>
        <fullName evidence="6">Monosaccharide ABC transporter ATP-binding protein, CUT2 family</fullName>
    </submittedName>
</protein>
<evidence type="ECO:0000256" key="3">
    <source>
        <dbReference type="ARBA" id="ARBA00022741"/>
    </source>
</evidence>
<gene>
    <name evidence="6" type="ORF">SAMN04488085_108110</name>
</gene>
<evidence type="ECO:0000259" key="5">
    <source>
        <dbReference type="PROSITE" id="PS50893"/>
    </source>
</evidence>
<dbReference type="SMART" id="SM00382">
    <property type="entry name" value="AAA"/>
    <property type="match status" value="2"/>
</dbReference>
<evidence type="ECO:0000256" key="2">
    <source>
        <dbReference type="ARBA" id="ARBA00022737"/>
    </source>
</evidence>
<evidence type="ECO:0000313" key="6">
    <source>
        <dbReference type="EMBL" id="SFL23962.1"/>
    </source>
</evidence>
<dbReference type="SUPFAM" id="SSF52540">
    <property type="entry name" value="P-loop containing nucleoside triphosphate hydrolases"/>
    <property type="match status" value="2"/>
</dbReference>
<dbReference type="Gene3D" id="3.40.50.300">
    <property type="entry name" value="P-loop containing nucleotide triphosphate hydrolases"/>
    <property type="match status" value="2"/>
</dbReference>
<dbReference type="InterPro" id="IPR050107">
    <property type="entry name" value="ABC_carbohydrate_import_ATPase"/>
</dbReference>
<accession>A0A1I4G1D1</accession>
<dbReference type="OrthoDB" id="39350at2"/>
<dbReference type="PROSITE" id="PS00211">
    <property type="entry name" value="ABC_TRANSPORTER_1"/>
    <property type="match status" value="1"/>
</dbReference>
<feature type="domain" description="ABC transporter" evidence="5">
    <location>
        <begin position="8"/>
        <end position="243"/>
    </location>
</feature>
<proteinExistence type="predicted"/>
<dbReference type="Pfam" id="PF00005">
    <property type="entry name" value="ABC_tran"/>
    <property type="match status" value="2"/>
</dbReference>
<evidence type="ECO:0000313" key="7">
    <source>
        <dbReference type="Proteomes" id="UP000199152"/>
    </source>
</evidence>
<dbReference type="Proteomes" id="UP000199152">
    <property type="component" value="Unassembled WGS sequence"/>
</dbReference>
<sequence>MTATVPTVSLQEISKRFGPTLALDAVSLDLLPGEVHVLLGENGAGKSTLVKTLLGTYHPDSGQILIRGREVAHHNPGVARDEGINVVLQDFSLAPTLSVLDNLFLGRQPLRRRLIDTAAMREAAERTRELVGGTFSLNAEVGALPRSEQQLVEIMKAVMGKPGALILDEPTAALSEKEAERLFGIVDRLVHQGWAILYITHRMAEIRRLGTRVTVMRDGRRTGTHLVSAVTDDELVREMIGRDITAVYPHKADPRHLGPTVLRLTDVSSANGKVRDVSLHVRSGEIVGIAGLVGAGKGDVARVLSGLEHTTSGEVEVLEYRTSRPQIRKMLAAGVGFMPEDRKRESLALQLTTADNINLEASSSKAHGRFGFLHRGQLREAAISMIRRLDVRPADPQQEVGLLSGGNQQKVVLGRALTRPRKVFVVAEPTAGVDVGSRQQIYEELRRLCDDGVGVLVVSSDLEEIVGLSDRVYVMHSGAVCAELVGDEISDEAVIAAAFGHGADEPTARVQEAV</sequence>
<dbReference type="InterPro" id="IPR027417">
    <property type="entry name" value="P-loop_NTPase"/>
</dbReference>
<dbReference type="STRING" id="504800.SAMN04488085_108110"/>
<reference evidence="6 7" key="1">
    <citation type="submission" date="2016-10" db="EMBL/GenBank/DDBJ databases">
        <authorList>
            <person name="de Groot N.N."/>
        </authorList>
    </citation>
    <scope>NUCLEOTIDE SEQUENCE [LARGE SCALE GENOMIC DNA]</scope>
    <source>
        <strain evidence="6 7">DSM 45317</strain>
    </source>
</reference>
<dbReference type="GO" id="GO:0016887">
    <property type="term" value="F:ATP hydrolysis activity"/>
    <property type="evidence" value="ECO:0007669"/>
    <property type="project" value="InterPro"/>
</dbReference>
<dbReference type="PANTHER" id="PTHR43790:SF9">
    <property type="entry name" value="GALACTOFURANOSE TRANSPORTER ATP-BINDING PROTEIN YTFR"/>
    <property type="match status" value="1"/>
</dbReference>
<dbReference type="RefSeq" id="WP_091325671.1">
    <property type="nucleotide sequence ID" value="NZ_FOSW01000008.1"/>
</dbReference>
<keyword evidence="1" id="KW-0813">Transport</keyword>
<evidence type="ECO:0000256" key="1">
    <source>
        <dbReference type="ARBA" id="ARBA00022448"/>
    </source>
</evidence>
<feature type="domain" description="ABC transporter" evidence="5">
    <location>
        <begin position="262"/>
        <end position="502"/>
    </location>
</feature>
<dbReference type="GO" id="GO:0005524">
    <property type="term" value="F:ATP binding"/>
    <property type="evidence" value="ECO:0007669"/>
    <property type="project" value="UniProtKB-KW"/>
</dbReference>
<keyword evidence="7" id="KW-1185">Reference proteome</keyword>
<name>A0A1I4G1D1_9ACTN</name>
<dbReference type="PROSITE" id="PS50893">
    <property type="entry name" value="ABC_TRANSPORTER_2"/>
    <property type="match status" value="2"/>
</dbReference>
<keyword evidence="2" id="KW-0677">Repeat</keyword>
<keyword evidence="4 6" id="KW-0067">ATP-binding</keyword>
<dbReference type="CDD" id="cd03215">
    <property type="entry name" value="ABC_Carb_Monos_II"/>
    <property type="match status" value="1"/>
</dbReference>
<dbReference type="CDD" id="cd03216">
    <property type="entry name" value="ABC_Carb_Monos_I"/>
    <property type="match status" value="1"/>
</dbReference>
<dbReference type="InterPro" id="IPR017871">
    <property type="entry name" value="ABC_transporter-like_CS"/>
</dbReference>
<dbReference type="InterPro" id="IPR003593">
    <property type="entry name" value="AAA+_ATPase"/>
</dbReference>
<dbReference type="EMBL" id="FOSW01000008">
    <property type="protein sequence ID" value="SFL23962.1"/>
    <property type="molecule type" value="Genomic_DNA"/>
</dbReference>